<dbReference type="SUPFAM" id="SSF46689">
    <property type="entry name" value="Homeodomain-like"/>
    <property type="match status" value="1"/>
</dbReference>
<dbReference type="PRINTS" id="PR00032">
    <property type="entry name" value="HTHARAC"/>
</dbReference>
<evidence type="ECO:0000259" key="4">
    <source>
        <dbReference type="PROSITE" id="PS01124"/>
    </source>
</evidence>
<comment type="caution">
    <text evidence="5">The sequence shown here is derived from an EMBL/GenBank/DDBJ whole genome shotgun (WGS) entry which is preliminary data.</text>
</comment>
<feature type="domain" description="HTH araC/xylS-type" evidence="4">
    <location>
        <begin position="1"/>
        <end position="74"/>
    </location>
</feature>
<keyword evidence="3" id="KW-0804">Transcription</keyword>
<keyword evidence="1" id="KW-0805">Transcription regulation</keyword>
<dbReference type="InterPro" id="IPR020449">
    <property type="entry name" value="Tscrpt_reg_AraC-type_HTH"/>
</dbReference>
<evidence type="ECO:0000256" key="3">
    <source>
        <dbReference type="ARBA" id="ARBA00023163"/>
    </source>
</evidence>
<dbReference type="PANTHER" id="PTHR43280">
    <property type="entry name" value="ARAC-FAMILY TRANSCRIPTIONAL REGULATOR"/>
    <property type="match status" value="1"/>
</dbReference>
<dbReference type="Pfam" id="PF12833">
    <property type="entry name" value="HTH_18"/>
    <property type="match status" value="1"/>
</dbReference>
<dbReference type="Proteomes" id="UP000298340">
    <property type="component" value="Unassembled WGS sequence"/>
</dbReference>
<dbReference type="GO" id="GO:0043565">
    <property type="term" value="F:sequence-specific DNA binding"/>
    <property type="evidence" value="ECO:0007669"/>
    <property type="project" value="InterPro"/>
</dbReference>
<dbReference type="PANTHER" id="PTHR43280:SF32">
    <property type="entry name" value="TRANSCRIPTIONAL REGULATORY PROTEIN"/>
    <property type="match status" value="1"/>
</dbReference>
<evidence type="ECO:0000313" key="6">
    <source>
        <dbReference type="Proteomes" id="UP000298340"/>
    </source>
</evidence>
<accession>A0A4Y7U550</accession>
<evidence type="ECO:0000256" key="2">
    <source>
        <dbReference type="ARBA" id="ARBA00023125"/>
    </source>
</evidence>
<dbReference type="AlphaFoldDB" id="A0A4Y7U550"/>
<dbReference type="Gene3D" id="1.10.10.60">
    <property type="entry name" value="Homeodomain-like"/>
    <property type="match status" value="1"/>
</dbReference>
<dbReference type="EMBL" id="QWDN01000734">
    <property type="protein sequence ID" value="TEB40939.1"/>
    <property type="molecule type" value="Genomic_DNA"/>
</dbReference>
<dbReference type="RefSeq" id="WP_134092487.1">
    <property type="nucleotide sequence ID" value="NZ_QWDN01000734.1"/>
</dbReference>
<dbReference type="InterPro" id="IPR009057">
    <property type="entry name" value="Homeodomain-like_sf"/>
</dbReference>
<keyword evidence="2" id="KW-0238">DNA-binding</keyword>
<organism evidence="5 6">
    <name type="scientific">Flavobacterium circumlabens</name>
    <dbReference type="NCBI Taxonomy" id="2133765"/>
    <lineage>
        <taxon>Bacteria</taxon>
        <taxon>Pseudomonadati</taxon>
        <taxon>Bacteroidota</taxon>
        <taxon>Flavobacteriia</taxon>
        <taxon>Flavobacteriales</taxon>
        <taxon>Flavobacteriaceae</taxon>
        <taxon>Flavobacterium</taxon>
    </lineage>
</organism>
<dbReference type="InterPro" id="IPR018060">
    <property type="entry name" value="HTH_AraC"/>
</dbReference>
<name>A0A4Y7U550_9FLAO</name>
<proteinExistence type="predicted"/>
<evidence type="ECO:0000313" key="5">
    <source>
        <dbReference type="EMBL" id="TEB40939.1"/>
    </source>
</evidence>
<dbReference type="PROSITE" id="PS01124">
    <property type="entry name" value="HTH_ARAC_FAMILY_2"/>
    <property type="match status" value="1"/>
</dbReference>
<evidence type="ECO:0000256" key="1">
    <source>
        <dbReference type="ARBA" id="ARBA00023015"/>
    </source>
</evidence>
<dbReference type="GO" id="GO:0003700">
    <property type="term" value="F:DNA-binding transcription factor activity"/>
    <property type="evidence" value="ECO:0007669"/>
    <property type="project" value="InterPro"/>
</dbReference>
<protein>
    <submittedName>
        <fullName evidence="5">AraC family transcriptional regulator</fullName>
    </submittedName>
</protein>
<sequence>TTPQNLNAVCRKELNEPAADVIAEYMISEAKRLLLYTDNNVSEVAYTLNFNDTSHFIKYFKRHTGYTPQVFRSL</sequence>
<dbReference type="SMART" id="SM00342">
    <property type="entry name" value="HTH_ARAC"/>
    <property type="match status" value="1"/>
</dbReference>
<feature type="non-terminal residue" evidence="5">
    <location>
        <position position="1"/>
    </location>
</feature>
<reference evidence="5 6" key="1">
    <citation type="journal article" date="2018" name="Syst. Appl. Microbiol.">
        <title>Flavobacterium circumlabens sp. nov. and Flavobacterium cupreum sp. nov., two psychrotrophic species isolated from Antarctic environmental samples.</title>
        <authorList>
            <person name="Kralova S."/>
            <person name="Busse H.J."/>
            <person name="Svec P."/>
            <person name="Maslanova I."/>
            <person name="Stankova E."/>
            <person name="Bartak M."/>
            <person name="Sedlacek I."/>
        </authorList>
    </citation>
    <scope>NUCLEOTIDE SEQUENCE [LARGE SCALE GENOMIC DNA]</scope>
    <source>
        <strain evidence="5 6">CCM 8828</strain>
    </source>
</reference>
<gene>
    <name evidence="5" type="ORF">D0809_28060</name>
</gene>